<feature type="transmembrane region" description="Helical" evidence="3">
    <location>
        <begin position="334"/>
        <end position="352"/>
    </location>
</feature>
<dbReference type="EMBL" id="JACCJZ010000016">
    <property type="protein sequence ID" value="NYZ62820.1"/>
    <property type="molecule type" value="Genomic_DNA"/>
</dbReference>
<feature type="transmembrane region" description="Helical" evidence="3">
    <location>
        <begin position="305"/>
        <end position="327"/>
    </location>
</feature>
<feature type="transmembrane region" description="Helical" evidence="3">
    <location>
        <begin position="150"/>
        <end position="170"/>
    </location>
</feature>
<dbReference type="PANTHER" id="PTHR44227:SF3">
    <property type="entry name" value="PROTEIN O-MANNOSYL-TRANSFERASE TMTC4"/>
    <property type="match status" value="1"/>
</dbReference>
<feature type="transmembrane region" description="Helical" evidence="3">
    <location>
        <begin position="364"/>
        <end position="382"/>
    </location>
</feature>
<dbReference type="Gene3D" id="1.25.40.10">
    <property type="entry name" value="Tetratricopeptide repeat domain"/>
    <property type="match status" value="1"/>
</dbReference>
<gene>
    <name evidence="4" type="ORF">H0E82_08590</name>
</gene>
<feature type="transmembrane region" description="Helical" evidence="3">
    <location>
        <begin position="233"/>
        <end position="254"/>
    </location>
</feature>
<reference evidence="4 5" key="1">
    <citation type="submission" date="2020-07" db="EMBL/GenBank/DDBJ databases">
        <title>isolation of Luteimonas sp. SJ-16.</title>
        <authorList>
            <person name="Huang X.-X."/>
            <person name="Xu L."/>
            <person name="Sun J.-Q."/>
        </authorList>
    </citation>
    <scope>NUCLEOTIDE SEQUENCE [LARGE SCALE GENOMIC DNA]</scope>
    <source>
        <strain evidence="4 5">SJ-16</strain>
    </source>
</reference>
<evidence type="ECO:0000256" key="2">
    <source>
        <dbReference type="ARBA" id="ARBA00022803"/>
    </source>
</evidence>
<protein>
    <recommendedName>
        <fullName evidence="6">Tetratricopeptide repeat protein</fullName>
    </recommendedName>
</protein>
<feature type="transmembrane region" description="Helical" evidence="3">
    <location>
        <begin position="127"/>
        <end position="144"/>
    </location>
</feature>
<dbReference type="InterPro" id="IPR011990">
    <property type="entry name" value="TPR-like_helical_dom_sf"/>
</dbReference>
<dbReference type="AlphaFoldDB" id="A0A7Z0QS79"/>
<keyword evidence="1" id="KW-0677">Repeat</keyword>
<accession>A0A7Z0QS79</accession>
<keyword evidence="5" id="KW-1185">Reference proteome</keyword>
<name>A0A7Z0QS79_9GAMM</name>
<evidence type="ECO:0000313" key="4">
    <source>
        <dbReference type="EMBL" id="NYZ62820.1"/>
    </source>
</evidence>
<dbReference type="SUPFAM" id="SSF48452">
    <property type="entry name" value="TPR-like"/>
    <property type="match status" value="1"/>
</dbReference>
<keyword evidence="2" id="KW-0802">TPR repeat</keyword>
<feature type="transmembrane region" description="Helical" evidence="3">
    <location>
        <begin position="94"/>
        <end position="115"/>
    </location>
</feature>
<sequence length="649" mass="71577">MSGRALVWGAATFLLLLAFAVFVQGLSGGFVFDDYPNLVNDPHWRLTSLTLGGVREATGNGFSGLGGRPLALLSFALDHLRAGPDPAALKLTNVALHALNTVLVFLLVRTLVELIPDRKGATVTRDALFAAAVAAVWSIHPLQVSTVLYIVQRMEIGATTGILLACLAYLQGRRRQISGQRSWTWFTGATLATLVGLGFKESAILAPIFIAAIEVCVLRFAGPARMSRWLKLLFTAAAITGCLAFAFVVVPHFAAPGRYAFREFDLQQRLLTQGPVLVHYLSQILLPIPDRLVFYYDNFPLSRGLLAPAWTLAAWTILVALAALALVYRTRYPLASLGVAWFFVGHLLTSNVVPLEIAFEHRNYLALMGVLLIVADAGARVMRRVHLDARITIVVVVVFATIVLTTLQVKTWAEPMRLATALASRNIDSPRASYALGRGLFEQSRDDINSPSWSLAKQEFLHAARLGARSPLPEQALIIMHARDGTPLADDIWPRLQRKFAEHVLTAESEGALWQLANCRQLEQCPLDAQALFETFIVALERNPDSARLHSMYATFAYTVLQDPDLGIAMMREAIALAPTDAQFKANLARMIVCLPQYEDEWERLVATVRLANQHGTYAEDLLKIERGYDNCATLPARPRSSQEPPERR</sequence>
<evidence type="ECO:0000256" key="3">
    <source>
        <dbReference type="SAM" id="Phobius"/>
    </source>
</evidence>
<dbReference type="Proteomes" id="UP000589896">
    <property type="component" value="Unassembled WGS sequence"/>
</dbReference>
<keyword evidence="3" id="KW-0812">Transmembrane</keyword>
<feature type="transmembrane region" description="Helical" evidence="3">
    <location>
        <begin position="204"/>
        <end position="221"/>
    </location>
</feature>
<evidence type="ECO:0008006" key="6">
    <source>
        <dbReference type="Google" id="ProtNLM"/>
    </source>
</evidence>
<feature type="transmembrane region" description="Helical" evidence="3">
    <location>
        <begin position="389"/>
        <end position="407"/>
    </location>
</feature>
<keyword evidence="3" id="KW-1133">Transmembrane helix</keyword>
<dbReference type="InterPro" id="IPR052346">
    <property type="entry name" value="O-mannosyl-transferase_TMTC"/>
</dbReference>
<feature type="transmembrane region" description="Helical" evidence="3">
    <location>
        <begin position="182"/>
        <end position="198"/>
    </location>
</feature>
<comment type="caution">
    <text evidence="4">The sequence shown here is derived from an EMBL/GenBank/DDBJ whole genome shotgun (WGS) entry which is preliminary data.</text>
</comment>
<proteinExistence type="predicted"/>
<evidence type="ECO:0000313" key="5">
    <source>
        <dbReference type="Proteomes" id="UP000589896"/>
    </source>
</evidence>
<dbReference type="PANTHER" id="PTHR44227">
    <property type="match status" value="1"/>
</dbReference>
<dbReference type="RefSeq" id="WP_180545048.1">
    <property type="nucleotide sequence ID" value="NZ_JACCJZ010000016.1"/>
</dbReference>
<evidence type="ECO:0000256" key="1">
    <source>
        <dbReference type="ARBA" id="ARBA00022737"/>
    </source>
</evidence>
<keyword evidence="3" id="KW-0472">Membrane</keyword>
<organism evidence="4 5">
    <name type="scientific">Luteimonas deserti</name>
    <dbReference type="NCBI Taxonomy" id="2752306"/>
    <lineage>
        <taxon>Bacteria</taxon>
        <taxon>Pseudomonadati</taxon>
        <taxon>Pseudomonadota</taxon>
        <taxon>Gammaproteobacteria</taxon>
        <taxon>Lysobacterales</taxon>
        <taxon>Lysobacteraceae</taxon>
        <taxon>Luteimonas</taxon>
    </lineage>
</organism>